<dbReference type="Proteomes" id="UP000799441">
    <property type="component" value="Unassembled WGS sequence"/>
</dbReference>
<gene>
    <name evidence="1" type="ORF">K431DRAFT_301623</name>
</gene>
<comment type="caution">
    <text evidence="1">The sequence shown here is derived from an EMBL/GenBank/DDBJ whole genome shotgun (WGS) entry which is preliminary data.</text>
</comment>
<name>A0A9P4UPR6_9PEZI</name>
<dbReference type="OrthoDB" id="5413827at2759"/>
<evidence type="ECO:0000313" key="2">
    <source>
        <dbReference type="Proteomes" id="UP000799441"/>
    </source>
</evidence>
<dbReference type="InterPro" id="IPR038883">
    <property type="entry name" value="AN11006-like"/>
</dbReference>
<organism evidence="1 2">
    <name type="scientific">Polychaeton citri CBS 116435</name>
    <dbReference type="NCBI Taxonomy" id="1314669"/>
    <lineage>
        <taxon>Eukaryota</taxon>
        <taxon>Fungi</taxon>
        <taxon>Dikarya</taxon>
        <taxon>Ascomycota</taxon>
        <taxon>Pezizomycotina</taxon>
        <taxon>Dothideomycetes</taxon>
        <taxon>Dothideomycetidae</taxon>
        <taxon>Capnodiales</taxon>
        <taxon>Capnodiaceae</taxon>
        <taxon>Polychaeton</taxon>
    </lineage>
</organism>
<dbReference type="PANTHER" id="PTHR42085:SF1">
    <property type="entry name" value="F-BOX DOMAIN-CONTAINING PROTEIN"/>
    <property type="match status" value="1"/>
</dbReference>
<sequence length="242" mass="28161">MEKSPLRRVPREVRDEIYKYILIQSTPIEVHLTPGEKYYFCDGPFRSNYFNIASICRQLRQESEPILWANNSFILTLDEPFVDGCYGMENTSVQDFITIIGADTLRSIRSLSLRVMFGRNGEHCGQILQLNIHDIMGHLPKTYLQLNPQCAALWKEAWTFLRLIHPRATMGLIVRMGFLDLAIPFHDPYVAKKLLGKIGIQRMGGRFYGNEKDFDRFWTVVEQSIFQPRIIDTTPKVVLFQR</sequence>
<dbReference type="PANTHER" id="PTHR42085">
    <property type="entry name" value="F-BOX DOMAIN-CONTAINING PROTEIN"/>
    <property type="match status" value="1"/>
</dbReference>
<reference evidence="1" key="1">
    <citation type="journal article" date="2020" name="Stud. Mycol.">
        <title>101 Dothideomycetes genomes: a test case for predicting lifestyles and emergence of pathogens.</title>
        <authorList>
            <person name="Haridas S."/>
            <person name="Albert R."/>
            <person name="Binder M."/>
            <person name="Bloem J."/>
            <person name="Labutti K."/>
            <person name="Salamov A."/>
            <person name="Andreopoulos B."/>
            <person name="Baker S."/>
            <person name="Barry K."/>
            <person name="Bills G."/>
            <person name="Bluhm B."/>
            <person name="Cannon C."/>
            <person name="Castanera R."/>
            <person name="Culley D."/>
            <person name="Daum C."/>
            <person name="Ezra D."/>
            <person name="Gonzalez J."/>
            <person name="Henrissat B."/>
            <person name="Kuo A."/>
            <person name="Liang C."/>
            <person name="Lipzen A."/>
            <person name="Lutzoni F."/>
            <person name="Magnuson J."/>
            <person name="Mondo S."/>
            <person name="Nolan M."/>
            <person name="Ohm R."/>
            <person name="Pangilinan J."/>
            <person name="Park H.-J."/>
            <person name="Ramirez L."/>
            <person name="Alfaro M."/>
            <person name="Sun H."/>
            <person name="Tritt A."/>
            <person name="Yoshinaga Y."/>
            <person name="Zwiers L.-H."/>
            <person name="Turgeon B."/>
            <person name="Goodwin S."/>
            <person name="Spatafora J."/>
            <person name="Crous P."/>
            <person name="Grigoriev I."/>
        </authorList>
    </citation>
    <scope>NUCLEOTIDE SEQUENCE</scope>
    <source>
        <strain evidence="1">CBS 116435</strain>
    </source>
</reference>
<dbReference type="EMBL" id="MU003775">
    <property type="protein sequence ID" value="KAF2723732.1"/>
    <property type="molecule type" value="Genomic_DNA"/>
</dbReference>
<evidence type="ECO:0000313" key="1">
    <source>
        <dbReference type="EMBL" id="KAF2723732.1"/>
    </source>
</evidence>
<evidence type="ECO:0008006" key="3">
    <source>
        <dbReference type="Google" id="ProtNLM"/>
    </source>
</evidence>
<dbReference type="AlphaFoldDB" id="A0A9P4UPR6"/>
<keyword evidence="2" id="KW-1185">Reference proteome</keyword>
<protein>
    <recommendedName>
        <fullName evidence="3">F-box domain-containing protein</fullName>
    </recommendedName>
</protein>
<proteinExistence type="predicted"/>
<accession>A0A9P4UPR6</accession>